<dbReference type="PANTHER" id="PTHR10361:SF28">
    <property type="entry name" value="P3 PROTEIN-RELATED"/>
    <property type="match status" value="1"/>
</dbReference>
<evidence type="ECO:0000256" key="3">
    <source>
        <dbReference type="ARBA" id="ARBA00022989"/>
    </source>
</evidence>
<sequence>MFLLIPGSLVLGFLFADTLAPLVDAVPYLFAYVTLTMGIGCGVRHLYEVIRKPGILIWTLMLAHVLSPLVAYGLGTMLFGAESPYVVGLVLFTIIPLGVSTVLWVGMSGGSVPLVLAMVVLDSALSPFVVPFGIHLLFNTSVDIPIGPIMFDLFIIVVLPTIVGVALYELSKGRIQNKVKPVAMPISKLCFVAVVALNASAIAPYVDELKHDMLKLIPLVIVLVGVCYAVGFLGTAKYGGKEVQVTVSYATGMRNISLGIVLALGYFSPLAAVPVVLSILVQQPLATVHHFVLQKINKNKTSEAT</sequence>
<reference evidence="6 7" key="1">
    <citation type="submission" date="2023-03" db="EMBL/GenBank/DDBJ databases">
        <title>Draft genome sequence of the bacteria which degrade cell wall of Tricholomamatutake.</title>
        <authorList>
            <person name="Konishi Y."/>
            <person name="Fukuta Y."/>
            <person name="Shirasaka N."/>
        </authorList>
    </citation>
    <scope>NUCLEOTIDE SEQUENCE [LARGE SCALE GENOMIC DNA]</scope>
    <source>
        <strain evidence="7">mu1</strain>
    </source>
</reference>
<evidence type="ECO:0000313" key="7">
    <source>
        <dbReference type="Proteomes" id="UP001157114"/>
    </source>
</evidence>
<dbReference type="RefSeq" id="WP_284237776.1">
    <property type="nucleotide sequence ID" value="NZ_BSSQ01000005.1"/>
</dbReference>
<evidence type="ECO:0000256" key="1">
    <source>
        <dbReference type="ARBA" id="ARBA00004141"/>
    </source>
</evidence>
<feature type="transmembrane region" description="Helical" evidence="5">
    <location>
        <begin position="26"/>
        <end position="43"/>
    </location>
</feature>
<dbReference type="Gene3D" id="1.20.1530.20">
    <property type="match status" value="1"/>
</dbReference>
<comment type="caution">
    <text evidence="6">The sequence shown here is derived from an EMBL/GenBank/DDBJ whole genome shotgun (WGS) entry which is preliminary data.</text>
</comment>
<evidence type="ECO:0000256" key="2">
    <source>
        <dbReference type="ARBA" id="ARBA00022692"/>
    </source>
</evidence>
<feature type="transmembrane region" description="Helical" evidence="5">
    <location>
        <begin position="216"/>
        <end position="235"/>
    </location>
</feature>
<organism evidence="6 7">
    <name type="scientific">Paenibacillus glycanilyticus</name>
    <dbReference type="NCBI Taxonomy" id="126569"/>
    <lineage>
        <taxon>Bacteria</taxon>
        <taxon>Bacillati</taxon>
        <taxon>Bacillota</taxon>
        <taxon>Bacilli</taxon>
        <taxon>Bacillales</taxon>
        <taxon>Paenibacillaceae</taxon>
        <taxon>Paenibacillus</taxon>
    </lineage>
</organism>
<feature type="transmembrane region" description="Helical" evidence="5">
    <location>
        <begin position="149"/>
        <end position="170"/>
    </location>
</feature>
<dbReference type="InterPro" id="IPR002657">
    <property type="entry name" value="BilAc:Na_symport/Acr3"/>
</dbReference>
<evidence type="ECO:0008006" key="8">
    <source>
        <dbReference type="Google" id="ProtNLM"/>
    </source>
</evidence>
<proteinExistence type="predicted"/>
<keyword evidence="4 5" id="KW-0472">Membrane</keyword>
<comment type="subcellular location">
    <subcellularLocation>
        <location evidence="1">Membrane</location>
        <topology evidence="1">Multi-pass membrane protein</topology>
    </subcellularLocation>
</comment>
<dbReference type="Pfam" id="PF01758">
    <property type="entry name" value="SBF"/>
    <property type="match status" value="1"/>
</dbReference>
<accession>A0ABQ6GDA4</accession>
<gene>
    <name evidence="6" type="primary">ybaS</name>
    <name evidence="6" type="ORF">MU1_14010</name>
</gene>
<evidence type="ECO:0000256" key="4">
    <source>
        <dbReference type="ARBA" id="ARBA00023136"/>
    </source>
</evidence>
<dbReference type="InterPro" id="IPR038770">
    <property type="entry name" value="Na+/solute_symporter_sf"/>
</dbReference>
<feature type="transmembrane region" description="Helical" evidence="5">
    <location>
        <begin position="114"/>
        <end position="137"/>
    </location>
</feature>
<keyword evidence="2 5" id="KW-0812">Transmembrane</keyword>
<dbReference type="InterPro" id="IPR004710">
    <property type="entry name" value="Bilac:Na_transpt"/>
</dbReference>
<dbReference type="EMBL" id="BSSQ01000005">
    <property type="protein sequence ID" value="GLX67057.1"/>
    <property type="molecule type" value="Genomic_DNA"/>
</dbReference>
<evidence type="ECO:0000313" key="6">
    <source>
        <dbReference type="EMBL" id="GLX67057.1"/>
    </source>
</evidence>
<name>A0ABQ6GDA4_9BACL</name>
<evidence type="ECO:0000256" key="5">
    <source>
        <dbReference type="SAM" id="Phobius"/>
    </source>
</evidence>
<feature type="transmembrane region" description="Helical" evidence="5">
    <location>
        <begin position="256"/>
        <end position="281"/>
    </location>
</feature>
<dbReference type="PANTHER" id="PTHR10361">
    <property type="entry name" value="SODIUM-BILE ACID COTRANSPORTER"/>
    <property type="match status" value="1"/>
</dbReference>
<keyword evidence="3 5" id="KW-1133">Transmembrane helix</keyword>
<keyword evidence="7" id="KW-1185">Reference proteome</keyword>
<feature type="transmembrane region" description="Helical" evidence="5">
    <location>
        <begin position="55"/>
        <end position="79"/>
    </location>
</feature>
<dbReference type="Proteomes" id="UP001157114">
    <property type="component" value="Unassembled WGS sequence"/>
</dbReference>
<feature type="transmembrane region" description="Helical" evidence="5">
    <location>
        <begin position="182"/>
        <end position="204"/>
    </location>
</feature>
<feature type="transmembrane region" description="Helical" evidence="5">
    <location>
        <begin position="85"/>
        <end position="107"/>
    </location>
</feature>
<protein>
    <recommendedName>
        <fullName evidence="8">Bile acid:sodium symporter</fullName>
    </recommendedName>
</protein>